<protein>
    <submittedName>
        <fullName evidence="8">(2Fe-2S) ferredoxin</fullName>
    </submittedName>
</protein>
<dbReference type="InterPro" id="IPR036010">
    <property type="entry name" value="2Fe-2S_ferredoxin-like_sf"/>
</dbReference>
<dbReference type="PANTHER" id="PTHR23426">
    <property type="entry name" value="FERREDOXIN/ADRENODOXIN"/>
    <property type="match status" value="1"/>
</dbReference>
<dbReference type="PANTHER" id="PTHR23426:SF65">
    <property type="entry name" value="FERREDOXIN-2, MITOCHONDRIAL"/>
    <property type="match status" value="1"/>
</dbReference>
<evidence type="ECO:0000259" key="7">
    <source>
        <dbReference type="PROSITE" id="PS51085"/>
    </source>
</evidence>
<gene>
    <name evidence="8" type="ORF">GCM10010909_30740</name>
</gene>
<dbReference type="Gene3D" id="3.10.20.30">
    <property type="match status" value="1"/>
</dbReference>
<evidence type="ECO:0000256" key="2">
    <source>
        <dbReference type="ARBA" id="ARBA00022714"/>
    </source>
</evidence>
<comment type="similarity">
    <text evidence="1">Belongs to the adrenodoxin/putidaredoxin family.</text>
</comment>
<proteinExistence type="inferred from homology"/>
<dbReference type="PROSITE" id="PS51085">
    <property type="entry name" value="2FE2S_FER_2"/>
    <property type="match status" value="1"/>
</dbReference>
<keyword evidence="2" id="KW-0001">2Fe-2S</keyword>
<dbReference type="EMBL" id="BSOS01000088">
    <property type="protein sequence ID" value="GLR68393.1"/>
    <property type="molecule type" value="Genomic_DNA"/>
</dbReference>
<dbReference type="CDD" id="cd00207">
    <property type="entry name" value="fer2"/>
    <property type="match status" value="1"/>
</dbReference>
<sequence>MPKITYVQPSGSSETFEIPIGNSVMQGAVNNNVSGVPAECGGAAACATCLVYVAPEWVSRLPARQLLEESMLDNDDPKYAQLRLSCQVKVTEELDGLVVEVTAL</sequence>
<keyword evidence="9" id="KW-1185">Reference proteome</keyword>
<reference evidence="9" key="1">
    <citation type="journal article" date="2019" name="Int. J. Syst. Evol. Microbiol.">
        <title>The Global Catalogue of Microorganisms (GCM) 10K type strain sequencing project: providing services to taxonomists for standard genome sequencing and annotation.</title>
        <authorList>
            <consortium name="The Broad Institute Genomics Platform"/>
            <consortium name="The Broad Institute Genome Sequencing Center for Infectious Disease"/>
            <person name="Wu L."/>
            <person name="Ma J."/>
        </authorList>
    </citation>
    <scope>NUCLEOTIDE SEQUENCE [LARGE SCALE GENOMIC DNA]</scope>
    <source>
        <strain evidence="9">NBRC 112502</strain>
    </source>
</reference>
<accession>A0ABQ6AA03</accession>
<evidence type="ECO:0000313" key="8">
    <source>
        <dbReference type="EMBL" id="GLR68393.1"/>
    </source>
</evidence>
<comment type="caution">
    <text evidence="8">The sequence shown here is derived from an EMBL/GenBank/DDBJ whole genome shotgun (WGS) entry which is preliminary data.</text>
</comment>
<dbReference type="Proteomes" id="UP001156641">
    <property type="component" value="Unassembled WGS sequence"/>
</dbReference>
<keyword evidence="3" id="KW-0479">Metal-binding</keyword>
<feature type="domain" description="2Fe-2S ferredoxin-type" evidence="7">
    <location>
        <begin position="2"/>
        <end position="104"/>
    </location>
</feature>
<dbReference type="RefSeq" id="WP_284259239.1">
    <property type="nucleotide sequence ID" value="NZ_BSOS01000088.1"/>
</dbReference>
<dbReference type="SUPFAM" id="SSF54292">
    <property type="entry name" value="2Fe-2S ferredoxin-like"/>
    <property type="match status" value="1"/>
</dbReference>
<keyword evidence="5" id="KW-0411">Iron-sulfur</keyword>
<evidence type="ECO:0000256" key="6">
    <source>
        <dbReference type="ARBA" id="ARBA00034078"/>
    </source>
</evidence>
<comment type="cofactor">
    <cofactor evidence="6">
        <name>[2Fe-2S] cluster</name>
        <dbReference type="ChEBI" id="CHEBI:190135"/>
    </cofactor>
</comment>
<dbReference type="InterPro" id="IPR012675">
    <property type="entry name" value="Beta-grasp_dom_sf"/>
</dbReference>
<dbReference type="InterPro" id="IPR001055">
    <property type="entry name" value="Adrenodoxin-like"/>
</dbReference>
<evidence type="ECO:0000256" key="4">
    <source>
        <dbReference type="ARBA" id="ARBA00023004"/>
    </source>
</evidence>
<name>A0ABQ6AA03_9PROT</name>
<dbReference type="InterPro" id="IPR001041">
    <property type="entry name" value="2Fe-2S_ferredoxin-type"/>
</dbReference>
<organism evidence="8 9">
    <name type="scientific">Acidocella aquatica</name>
    <dbReference type="NCBI Taxonomy" id="1922313"/>
    <lineage>
        <taxon>Bacteria</taxon>
        <taxon>Pseudomonadati</taxon>
        <taxon>Pseudomonadota</taxon>
        <taxon>Alphaproteobacteria</taxon>
        <taxon>Acetobacterales</taxon>
        <taxon>Acidocellaceae</taxon>
        <taxon>Acidocella</taxon>
    </lineage>
</organism>
<evidence type="ECO:0000256" key="1">
    <source>
        <dbReference type="ARBA" id="ARBA00010914"/>
    </source>
</evidence>
<dbReference type="Pfam" id="PF00111">
    <property type="entry name" value="Fer2"/>
    <property type="match status" value="1"/>
</dbReference>
<keyword evidence="4" id="KW-0408">Iron</keyword>
<evidence type="ECO:0000256" key="5">
    <source>
        <dbReference type="ARBA" id="ARBA00023014"/>
    </source>
</evidence>
<evidence type="ECO:0000256" key="3">
    <source>
        <dbReference type="ARBA" id="ARBA00022723"/>
    </source>
</evidence>
<evidence type="ECO:0000313" key="9">
    <source>
        <dbReference type="Proteomes" id="UP001156641"/>
    </source>
</evidence>